<keyword evidence="8" id="KW-1185">Reference proteome</keyword>
<name>A0A542CST2_AMYCI</name>
<evidence type="ECO:0000256" key="4">
    <source>
        <dbReference type="ARBA" id="ARBA00022989"/>
    </source>
</evidence>
<dbReference type="GO" id="GO:0015171">
    <property type="term" value="F:amino acid transmembrane transporter activity"/>
    <property type="evidence" value="ECO:0007669"/>
    <property type="project" value="TreeGrafter"/>
</dbReference>
<dbReference type="AlphaFoldDB" id="A0A542CST2"/>
<protein>
    <submittedName>
        <fullName evidence="7">Threonine/homoserine/homoserine lactone efflux protein</fullName>
    </submittedName>
</protein>
<sequence length="214" mass="22001">MVSASQVAAFAVLTFVMVVVPGPSVLFVVSKALAAGRRTALLTVVGNAAGVYLQVIAVALGLGTVVERSATVFTVVKLVGAGYLVYLGVQAIRHRRALAEAVHTTVTASAARPLRVVRDGLVVGFANPKAIVFLAAVLPQFVDHTTGSVPVQMLLLGILLPAIALVLDGAWALLAGTAREWFARSPRRLALIGGTGGFVMIGLGAGLAITGRKD</sequence>
<keyword evidence="5 6" id="KW-0472">Membrane</keyword>
<feature type="transmembrane region" description="Helical" evidence="6">
    <location>
        <begin position="189"/>
        <end position="209"/>
    </location>
</feature>
<dbReference type="EMBL" id="VFML01000002">
    <property type="protein sequence ID" value="TQI93882.1"/>
    <property type="molecule type" value="Genomic_DNA"/>
</dbReference>
<feature type="transmembrane region" description="Helical" evidence="6">
    <location>
        <begin position="6"/>
        <end position="29"/>
    </location>
</feature>
<evidence type="ECO:0000256" key="2">
    <source>
        <dbReference type="ARBA" id="ARBA00022475"/>
    </source>
</evidence>
<comment type="subcellular location">
    <subcellularLocation>
        <location evidence="1">Cell membrane</location>
        <topology evidence="1">Multi-pass membrane protein</topology>
    </subcellularLocation>
</comment>
<keyword evidence="2" id="KW-1003">Cell membrane</keyword>
<dbReference type="Proteomes" id="UP000320876">
    <property type="component" value="Unassembled WGS sequence"/>
</dbReference>
<keyword evidence="4 6" id="KW-1133">Transmembrane helix</keyword>
<feature type="transmembrane region" description="Helical" evidence="6">
    <location>
        <begin position="121"/>
        <end position="142"/>
    </location>
</feature>
<evidence type="ECO:0000256" key="3">
    <source>
        <dbReference type="ARBA" id="ARBA00022692"/>
    </source>
</evidence>
<dbReference type="InterPro" id="IPR001123">
    <property type="entry name" value="LeuE-type"/>
</dbReference>
<accession>A0A542CST2</accession>
<feature type="transmembrane region" description="Helical" evidence="6">
    <location>
        <begin position="41"/>
        <end position="63"/>
    </location>
</feature>
<feature type="transmembrane region" description="Helical" evidence="6">
    <location>
        <begin position="154"/>
        <end position="177"/>
    </location>
</feature>
<evidence type="ECO:0000256" key="1">
    <source>
        <dbReference type="ARBA" id="ARBA00004651"/>
    </source>
</evidence>
<evidence type="ECO:0000256" key="5">
    <source>
        <dbReference type="ARBA" id="ARBA00023136"/>
    </source>
</evidence>
<dbReference type="PANTHER" id="PTHR30086">
    <property type="entry name" value="ARGININE EXPORTER PROTEIN ARGO"/>
    <property type="match status" value="1"/>
</dbReference>
<reference evidence="7 8" key="1">
    <citation type="submission" date="2019-06" db="EMBL/GenBank/DDBJ databases">
        <title>Sequencing the genomes of 1000 actinobacteria strains.</title>
        <authorList>
            <person name="Klenk H.-P."/>
        </authorList>
    </citation>
    <scope>NUCLEOTIDE SEQUENCE [LARGE SCALE GENOMIC DNA]</scope>
    <source>
        <strain evidence="7 8">DSM 45679</strain>
    </source>
</reference>
<dbReference type="Pfam" id="PF01810">
    <property type="entry name" value="LysE"/>
    <property type="match status" value="1"/>
</dbReference>
<comment type="caution">
    <text evidence="7">The sequence shown here is derived from an EMBL/GenBank/DDBJ whole genome shotgun (WGS) entry which is preliminary data.</text>
</comment>
<evidence type="ECO:0000313" key="7">
    <source>
        <dbReference type="EMBL" id="TQI93882.1"/>
    </source>
</evidence>
<evidence type="ECO:0000313" key="8">
    <source>
        <dbReference type="Proteomes" id="UP000320876"/>
    </source>
</evidence>
<feature type="transmembrane region" description="Helical" evidence="6">
    <location>
        <begin position="69"/>
        <end position="89"/>
    </location>
</feature>
<proteinExistence type="predicted"/>
<dbReference type="PANTHER" id="PTHR30086:SF20">
    <property type="entry name" value="ARGININE EXPORTER PROTEIN ARGO-RELATED"/>
    <property type="match status" value="1"/>
</dbReference>
<evidence type="ECO:0000256" key="6">
    <source>
        <dbReference type="SAM" id="Phobius"/>
    </source>
</evidence>
<gene>
    <name evidence="7" type="ORF">FB471_6027</name>
</gene>
<keyword evidence="3 6" id="KW-0812">Transmembrane</keyword>
<dbReference type="PIRSF" id="PIRSF006324">
    <property type="entry name" value="LeuE"/>
    <property type="match status" value="1"/>
</dbReference>
<dbReference type="OrthoDB" id="3175972at2"/>
<organism evidence="7 8">
    <name type="scientific">Amycolatopsis cihanbeyliensis</name>
    <dbReference type="NCBI Taxonomy" id="1128664"/>
    <lineage>
        <taxon>Bacteria</taxon>
        <taxon>Bacillati</taxon>
        <taxon>Actinomycetota</taxon>
        <taxon>Actinomycetes</taxon>
        <taxon>Pseudonocardiales</taxon>
        <taxon>Pseudonocardiaceae</taxon>
        <taxon>Amycolatopsis</taxon>
    </lineage>
</organism>
<dbReference type="GO" id="GO:0005886">
    <property type="term" value="C:plasma membrane"/>
    <property type="evidence" value="ECO:0007669"/>
    <property type="project" value="UniProtKB-SubCell"/>
</dbReference>
<dbReference type="RefSeq" id="WP_142003050.1">
    <property type="nucleotide sequence ID" value="NZ_VFML01000002.1"/>
</dbReference>